<sequence length="204" mass="21886">RGSQPTTIPSEDGLKTVTTSYKVDSKTGDITVADVSETVTKAATPIIVKVPAKDSIETKVIPIETEYEADPTLDKGKKVDDSNRQGKLGVRTITTTYRIENGKAVEDTSTEKVTTPMVKKVVKVGTKPTETTEPTTSTEVRYEKDPEHTRGSQPTTIPSEDGLKTVTTSYKVDSKTGDITVADVSETVTKAATPIIVKVPAKDS</sequence>
<feature type="domain" description="G5" evidence="3">
    <location>
        <begin position="121"/>
        <end position="203"/>
    </location>
</feature>
<feature type="region of interest" description="Disordered" evidence="2">
    <location>
        <begin position="124"/>
        <end position="164"/>
    </location>
</feature>
<feature type="non-terminal residue" evidence="4">
    <location>
        <position position="204"/>
    </location>
</feature>
<dbReference type="AlphaFoldDB" id="A0A3A4NDL4"/>
<dbReference type="SMART" id="SM01208">
    <property type="entry name" value="G5"/>
    <property type="match status" value="2"/>
</dbReference>
<dbReference type="RefSeq" id="WP_119946672.1">
    <property type="nucleotide sequence ID" value="NZ_PTTJ01000060.1"/>
</dbReference>
<feature type="non-terminal residue" evidence="4">
    <location>
        <position position="1"/>
    </location>
</feature>
<evidence type="ECO:0000313" key="5">
    <source>
        <dbReference type="Proteomes" id="UP000265600"/>
    </source>
</evidence>
<evidence type="ECO:0000313" key="4">
    <source>
        <dbReference type="EMBL" id="RJP14870.1"/>
    </source>
</evidence>
<evidence type="ECO:0000256" key="1">
    <source>
        <dbReference type="ARBA" id="ARBA00022729"/>
    </source>
</evidence>
<name>A0A3A4NDL4_9STRE</name>
<accession>A0A3A4NDL4</accession>
<keyword evidence="1" id="KW-0732">Signal</keyword>
<feature type="domain" description="G5" evidence="3">
    <location>
        <begin position="47"/>
        <end position="128"/>
    </location>
</feature>
<feature type="compositionally biased region" description="Low complexity" evidence="2">
    <location>
        <begin position="124"/>
        <end position="139"/>
    </location>
</feature>
<dbReference type="EMBL" id="PTTJ01000060">
    <property type="protein sequence ID" value="RJP14870.1"/>
    <property type="molecule type" value="Genomic_DNA"/>
</dbReference>
<dbReference type="Pfam" id="PF07501">
    <property type="entry name" value="G5"/>
    <property type="match status" value="1"/>
</dbReference>
<reference evidence="5" key="1">
    <citation type="submission" date="2018-02" db="EMBL/GenBank/DDBJ databases">
        <authorList>
            <person name="Handem S."/>
        </authorList>
    </citation>
    <scope>NUCLEOTIDE SEQUENCE [LARGE SCALE GENOMIC DNA]</scope>
    <source>
        <strain evidence="5">Spain3473</strain>
    </source>
</reference>
<gene>
    <name evidence="4" type="ORF">C5O69_02365</name>
</gene>
<dbReference type="Gene3D" id="2.20.230.10">
    <property type="entry name" value="Resuscitation-promoting factor rpfb"/>
    <property type="match status" value="2"/>
</dbReference>
<dbReference type="InterPro" id="IPR011098">
    <property type="entry name" value="G5_dom"/>
</dbReference>
<feature type="compositionally biased region" description="Basic and acidic residues" evidence="2">
    <location>
        <begin position="140"/>
        <end position="150"/>
    </location>
</feature>
<evidence type="ECO:0000256" key="2">
    <source>
        <dbReference type="SAM" id="MobiDB-lite"/>
    </source>
</evidence>
<comment type="caution">
    <text evidence="4">The sequence shown here is derived from an EMBL/GenBank/DDBJ whole genome shotgun (WGS) entry which is preliminary data.</text>
</comment>
<organism evidence="4 5">
    <name type="scientific">Streptococcus pseudopneumoniae</name>
    <dbReference type="NCBI Taxonomy" id="257758"/>
    <lineage>
        <taxon>Bacteria</taxon>
        <taxon>Bacillati</taxon>
        <taxon>Bacillota</taxon>
        <taxon>Bacilli</taxon>
        <taxon>Lactobacillales</taxon>
        <taxon>Streptococcaceae</taxon>
        <taxon>Streptococcus</taxon>
    </lineage>
</organism>
<proteinExistence type="predicted"/>
<evidence type="ECO:0000259" key="3">
    <source>
        <dbReference type="PROSITE" id="PS51109"/>
    </source>
</evidence>
<protein>
    <recommendedName>
        <fullName evidence="3">G5 domain-containing protein</fullName>
    </recommendedName>
</protein>
<dbReference type="PROSITE" id="PS51109">
    <property type="entry name" value="G5"/>
    <property type="match status" value="2"/>
</dbReference>
<dbReference type="Proteomes" id="UP000265600">
    <property type="component" value="Unassembled WGS sequence"/>
</dbReference>